<evidence type="ECO:0000256" key="8">
    <source>
        <dbReference type="SAM" id="SignalP"/>
    </source>
</evidence>
<evidence type="ECO:0000256" key="1">
    <source>
        <dbReference type="ARBA" id="ARBA00009865"/>
    </source>
</evidence>
<dbReference type="VEuPathDB" id="FungiDB:EYZ11_010505"/>
<dbReference type="AlphaFoldDB" id="A0A4S3J552"/>
<keyword evidence="3 7" id="KW-0378">Hydrolase</keyword>
<dbReference type="Pfam" id="PF04616">
    <property type="entry name" value="Glyco_hydro_43"/>
    <property type="match status" value="1"/>
</dbReference>
<evidence type="ECO:0000313" key="10">
    <source>
        <dbReference type="Proteomes" id="UP000308092"/>
    </source>
</evidence>
<feature type="signal peptide" evidence="8">
    <location>
        <begin position="1"/>
        <end position="21"/>
    </location>
</feature>
<evidence type="ECO:0000256" key="4">
    <source>
        <dbReference type="ARBA" id="ARBA00023295"/>
    </source>
</evidence>
<evidence type="ECO:0000256" key="6">
    <source>
        <dbReference type="PIRSR" id="PIRSR606710-2"/>
    </source>
</evidence>
<dbReference type="InterPro" id="IPR051795">
    <property type="entry name" value="Glycosyl_Hydrlase_43"/>
</dbReference>
<evidence type="ECO:0000256" key="5">
    <source>
        <dbReference type="PIRSR" id="PIRSR606710-1"/>
    </source>
</evidence>
<keyword evidence="2 8" id="KW-0732">Signal</keyword>
<evidence type="ECO:0000256" key="7">
    <source>
        <dbReference type="RuleBase" id="RU361187"/>
    </source>
</evidence>
<reference evidence="9 10" key="1">
    <citation type="submission" date="2019-03" db="EMBL/GenBank/DDBJ databases">
        <title>The genome sequence of a newly discovered highly antifungal drug resistant Aspergillus species, Aspergillus tanneri NIH 1004.</title>
        <authorList>
            <person name="Mounaud S."/>
            <person name="Singh I."/>
            <person name="Joardar V."/>
            <person name="Pakala S."/>
            <person name="Pakala S."/>
            <person name="Venepally P."/>
            <person name="Hoover J."/>
            <person name="Nierman W."/>
            <person name="Chung J."/>
            <person name="Losada L."/>
        </authorList>
    </citation>
    <scope>NUCLEOTIDE SEQUENCE [LARGE SCALE GENOMIC DNA]</scope>
    <source>
        <strain evidence="9 10">NIH1004</strain>
    </source>
</reference>
<dbReference type="PANTHER" id="PTHR42812">
    <property type="entry name" value="BETA-XYLOSIDASE"/>
    <property type="match status" value="1"/>
</dbReference>
<dbReference type="SUPFAM" id="SSF75005">
    <property type="entry name" value="Arabinanase/levansucrase/invertase"/>
    <property type="match status" value="1"/>
</dbReference>
<gene>
    <name evidence="9" type="ORF">EYZ11_010505</name>
</gene>
<dbReference type="Gene3D" id="2.115.10.20">
    <property type="entry name" value="Glycosyl hydrolase domain, family 43"/>
    <property type="match status" value="1"/>
</dbReference>
<dbReference type="CDD" id="cd08999">
    <property type="entry name" value="GH43_ABN-like"/>
    <property type="match status" value="1"/>
</dbReference>
<feature type="active site" description="Proton acceptor" evidence="5">
    <location>
        <position position="33"/>
    </location>
</feature>
<feature type="active site" description="Proton donor" evidence="5">
    <location>
        <position position="209"/>
    </location>
</feature>
<evidence type="ECO:0000256" key="3">
    <source>
        <dbReference type="ARBA" id="ARBA00022801"/>
    </source>
</evidence>
<evidence type="ECO:0000313" key="9">
    <source>
        <dbReference type="EMBL" id="THC90036.1"/>
    </source>
</evidence>
<accession>A0A4S3J552</accession>
<protein>
    <submittedName>
        <fullName evidence="9">Uncharacterized protein</fullName>
    </submittedName>
</protein>
<comment type="caution">
    <text evidence="9">The sequence shown here is derived from an EMBL/GenBank/DDBJ whole genome shotgun (WGS) entry which is preliminary data.</text>
</comment>
<evidence type="ECO:0000256" key="2">
    <source>
        <dbReference type="ARBA" id="ARBA00022729"/>
    </source>
</evidence>
<keyword evidence="4 7" id="KW-0326">Glycosidase</keyword>
<feature type="chain" id="PRO_5020668484" evidence="8">
    <location>
        <begin position="22"/>
        <end position="315"/>
    </location>
</feature>
<dbReference type="GO" id="GO:0005975">
    <property type="term" value="P:carbohydrate metabolic process"/>
    <property type="evidence" value="ECO:0007669"/>
    <property type="project" value="InterPro"/>
</dbReference>
<dbReference type="GO" id="GO:0004553">
    <property type="term" value="F:hydrolase activity, hydrolyzing O-glycosyl compounds"/>
    <property type="evidence" value="ECO:0007669"/>
    <property type="project" value="InterPro"/>
</dbReference>
<dbReference type="PANTHER" id="PTHR42812:SF5">
    <property type="entry name" value="ENDO-ARABINASE"/>
    <property type="match status" value="1"/>
</dbReference>
<feature type="site" description="Important for catalytic activity, responsible for pKa modulation of the active site Glu and correct orientation of both the proton donor and substrate" evidence="6">
    <location>
        <position position="153"/>
    </location>
</feature>
<sequence>MYKNIIVLTASLLALCQPSLALPRRVIDTDFPDPALLETKDGFYAFATTGNGVNAQIAFSKDFKKWELQRGKDALPGPFPSGSWIADHPALWAPDVVKLIQDDNSYVMYFSAAPKSSPRGHCVGVATSKSAMGPYIPKDKPLACPLDKGGAIDPSGVLDGNTRYVVYKIENMKLGTPIMLQELQSDGITPKGDPIQLIKRDDSDGPLIEAPSIAKGKDGTYYLTFSSHVFNTKGYDVKYATAPKVTGPYTRAKKELLKTGDPGTAGPLAGPGGSDFSEDGTKILFHVLRNGQDAKNGRALYAADVVLDEKKITVS</sequence>
<name>A0A4S3J552_9EURO</name>
<dbReference type="STRING" id="1220188.A0A4S3J552"/>
<proteinExistence type="inferred from homology"/>
<dbReference type="InterPro" id="IPR006710">
    <property type="entry name" value="Glyco_hydro_43"/>
</dbReference>
<organism evidence="9 10">
    <name type="scientific">Aspergillus tanneri</name>
    <dbReference type="NCBI Taxonomy" id="1220188"/>
    <lineage>
        <taxon>Eukaryota</taxon>
        <taxon>Fungi</taxon>
        <taxon>Dikarya</taxon>
        <taxon>Ascomycota</taxon>
        <taxon>Pezizomycotina</taxon>
        <taxon>Eurotiomycetes</taxon>
        <taxon>Eurotiomycetidae</taxon>
        <taxon>Eurotiales</taxon>
        <taxon>Aspergillaceae</taxon>
        <taxon>Aspergillus</taxon>
        <taxon>Aspergillus subgen. Circumdati</taxon>
    </lineage>
</organism>
<comment type="similarity">
    <text evidence="1 7">Belongs to the glycosyl hydrolase 43 family.</text>
</comment>
<dbReference type="EMBL" id="SOSA01000569">
    <property type="protein sequence ID" value="THC90036.1"/>
    <property type="molecule type" value="Genomic_DNA"/>
</dbReference>
<keyword evidence="10" id="KW-1185">Reference proteome</keyword>
<dbReference type="Proteomes" id="UP000308092">
    <property type="component" value="Unassembled WGS sequence"/>
</dbReference>
<dbReference type="InterPro" id="IPR023296">
    <property type="entry name" value="Glyco_hydro_beta-prop_sf"/>
</dbReference>